<dbReference type="EMBL" id="RHHN01000013">
    <property type="protein sequence ID" value="RNB59284.1"/>
    <property type="molecule type" value="Genomic_DNA"/>
</dbReference>
<dbReference type="RefSeq" id="WP_122952576.1">
    <property type="nucleotide sequence ID" value="NZ_BJOD01000021.1"/>
</dbReference>
<proteinExistence type="predicted"/>
<dbReference type="Proteomes" id="UP000276178">
    <property type="component" value="Unassembled WGS sequence"/>
</dbReference>
<protein>
    <submittedName>
        <fullName evidence="3">ImmA/IrrE family metallo-endopeptidase</fullName>
    </submittedName>
</protein>
<dbReference type="Gene3D" id="1.10.10.2910">
    <property type="match status" value="1"/>
</dbReference>
<feature type="domain" description="IrrE N-terminal-like" evidence="1">
    <location>
        <begin position="63"/>
        <end position="179"/>
    </location>
</feature>
<comment type="caution">
    <text evidence="3">The sequence shown here is derived from an EMBL/GenBank/DDBJ whole genome shotgun (WGS) entry which is preliminary data.</text>
</comment>
<evidence type="ECO:0000313" key="2">
    <source>
        <dbReference type="EMBL" id="GED26239.1"/>
    </source>
</evidence>
<dbReference type="InterPro" id="IPR010359">
    <property type="entry name" value="IrrE_HExxH"/>
</dbReference>
<gene>
    <name evidence="2" type="ORF">BAG01nite_23410</name>
    <name evidence="3" type="ORF">EB820_04385</name>
</gene>
<evidence type="ECO:0000313" key="4">
    <source>
        <dbReference type="Proteomes" id="UP000276178"/>
    </source>
</evidence>
<dbReference type="OrthoDB" id="2030399at2"/>
<evidence type="ECO:0000259" key="1">
    <source>
        <dbReference type="Pfam" id="PF06114"/>
    </source>
</evidence>
<dbReference type="Proteomes" id="UP000317180">
    <property type="component" value="Unassembled WGS sequence"/>
</dbReference>
<keyword evidence="5" id="KW-1185">Reference proteome</keyword>
<dbReference type="Pfam" id="PF06114">
    <property type="entry name" value="Peptidase_M78"/>
    <property type="match status" value="1"/>
</dbReference>
<dbReference type="GeneID" id="82809743"/>
<reference evidence="2 5" key="2">
    <citation type="submission" date="2019-06" db="EMBL/GenBank/DDBJ databases">
        <title>Whole genome shotgun sequence of Brevibacillus agri NBRC 15538.</title>
        <authorList>
            <person name="Hosoyama A."/>
            <person name="Uohara A."/>
            <person name="Ohji S."/>
            <person name="Ichikawa N."/>
        </authorList>
    </citation>
    <scope>NUCLEOTIDE SEQUENCE [LARGE SCALE GENOMIC DNA]</scope>
    <source>
        <strain evidence="2 5">NBRC 15538</strain>
    </source>
</reference>
<reference evidence="3 4" key="1">
    <citation type="submission" date="2018-10" db="EMBL/GenBank/DDBJ databases">
        <title>Phylogenomics of Brevibacillus.</title>
        <authorList>
            <person name="Dunlap C."/>
        </authorList>
    </citation>
    <scope>NUCLEOTIDE SEQUENCE [LARGE SCALE GENOMIC DNA]</scope>
    <source>
        <strain evidence="3 4">NRRL NRS 1219</strain>
    </source>
</reference>
<sequence>MITQKNLESLLKLNESLLPEIREKLMAIRMNPDPLLAQKPLEYVKTVLREEANVIEFPVPHDSYGGLVYYLNGRFYIHINTGQPKVYENFMWAHEYYHFLFDRDKLRDRNHHYMFTDGILDPDERLPHLFASEFLIDNHILRRKFAYSQKAFANESLALQIIRLIPTFEVPYKALVVKLAQEQLISIEQAKEVVDFSYRDFLPDDVSSSLLEPTRTILIDSFEQLLDAAKEGLHDDDLRAIQAQFASHLKKIKKWKEVCREGI</sequence>
<organism evidence="3 4">
    <name type="scientific">Brevibacillus agri</name>
    <dbReference type="NCBI Taxonomy" id="51101"/>
    <lineage>
        <taxon>Bacteria</taxon>
        <taxon>Bacillati</taxon>
        <taxon>Bacillota</taxon>
        <taxon>Bacilli</taxon>
        <taxon>Bacillales</taxon>
        <taxon>Paenibacillaceae</taxon>
        <taxon>Brevibacillus</taxon>
    </lineage>
</organism>
<dbReference type="AlphaFoldDB" id="A0A3M8B755"/>
<accession>A0A3M8B755</accession>
<evidence type="ECO:0000313" key="3">
    <source>
        <dbReference type="EMBL" id="RNB59284.1"/>
    </source>
</evidence>
<evidence type="ECO:0000313" key="5">
    <source>
        <dbReference type="Proteomes" id="UP000317180"/>
    </source>
</evidence>
<name>A0A3M8B755_9BACL</name>
<dbReference type="EMBL" id="BJOD01000021">
    <property type="protein sequence ID" value="GED26239.1"/>
    <property type="molecule type" value="Genomic_DNA"/>
</dbReference>